<evidence type="ECO:0000256" key="2">
    <source>
        <dbReference type="ARBA" id="ARBA00023242"/>
    </source>
</evidence>
<dbReference type="InterPro" id="IPR005735">
    <property type="entry name" value="Znf_LSD1"/>
</dbReference>
<evidence type="ECO:0000313" key="6">
    <source>
        <dbReference type="RefSeq" id="XP_010912488.1"/>
    </source>
</evidence>
<dbReference type="GeneID" id="105038388"/>
<dbReference type="Pfam" id="PF06943">
    <property type="entry name" value="zf-LSD1"/>
    <property type="match status" value="2"/>
</dbReference>
<name>A0A6I9QNM7_ELAGV</name>
<dbReference type="InterPro" id="IPR040319">
    <property type="entry name" value="LSD1-like"/>
</dbReference>
<dbReference type="NCBIfam" id="TIGR01053">
    <property type="entry name" value="LSD1"/>
    <property type="match status" value="2"/>
</dbReference>
<evidence type="ECO:0000313" key="5">
    <source>
        <dbReference type="Proteomes" id="UP000504607"/>
    </source>
</evidence>
<dbReference type="Proteomes" id="UP000504607">
    <property type="component" value="Chromosome 1"/>
</dbReference>
<reference evidence="6" key="1">
    <citation type="submission" date="2025-08" db="UniProtKB">
        <authorList>
            <consortium name="RefSeq"/>
        </authorList>
    </citation>
    <scope>IDENTIFICATION</scope>
</reference>
<keyword evidence="2" id="KW-0539">Nucleus</keyword>
<organism evidence="5 6">
    <name type="scientific">Elaeis guineensis var. tenera</name>
    <name type="common">Oil palm</name>
    <dbReference type="NCBI Taxonomy" id="51953"/>
    <lineage>
        <taxon>Eukaryota</taxon>
        <taxon>Viridiplantae</taxon>
        <taxon>Streptophyta</taxon>
        <taxon>Embryophyta</taxon>
        <taxon>Tracheophyta</taxon>
        <taxon>Spermatophyta</taxon>
        <taxon>Magnoliopsida</taxon>
        <taxon>Liliopsida</taxon>
        <taxon>Arecaceae</taxon>
        <taxon>Arecoideae</taxon>
        <taxon>Cocoseae</taxon>
        <taxon>Elaeidinae</taxon>
        <taxon>Elaeis</taxon>
    </lineage>
</organism>
<dbReference type="PANTHER" id="PTHR31747">
    <property type="entry name" value="PROTEIN LSD1"/>
    <property type="match status" value="1"/>
</dbReference>
<feature type="domain" description="Zinc finger LSD1-type" evidence="4">
    <location>
        <begin position="77"/>
        <end position="101"/>
    </location>
</feature>
<evidence type="ECO:0000259" key="4">
    <source>
        <dbReference type="Pfam" id="PF06943"/>
    </source>
</evidence>
<feature type="domain" description="Zinc finger LSD1-type" evidence="4">
    <location>
        <begin position="39"/>
        <end position="63"/>
    </location>
</feature>
<comment type="subcellular location">
    <subcellularLocation>
        <location evidence="1">Nucleus</location>
    </subcellularLocation>
</comment>
<gene>
    <name evidence="6" type="primary">LOC105038388</name>
</gene>
<dbReference type="KEGG" id="egu:105038388"/>
<evidence type="ECO:0000256" key="3">
    <source>
        <dbReference type="SAM" id="MobiDB-lite"/>
    </source>
</evidence>
<accession>A0A6I9QNM7</accession>
<protein>
    <submittedName>
        <fullName evidence="6">Protein LOL2 isoform X1</fullName>
    </submittedName>
</protein>
<evidence type="ECO:0000256" key="1">
    <source>
        <dbReference type="ARBA" id="ARBA00004123"/>
    </source>
</evidence>
<proteinExistence type="predicted"/>
<dbReference type="AlphaFoldDB" id="A0A6I9QNM7"/>
<sequence length="128" mass="13476">MGSSPEAVPPGWENLGPPPPPVSSAPPPPPSPEMGQMVCGSCRELLSYPRSAVYVQCPCCKTVNFVLEAHQVGNVKCGKCCMLLMYPYGAPSVRCSSCSFVTAIGAHNIRPPVSVQQGQLPPPQSPVQ</sequence>
<dbReference type="GO" id="GO:0005634">
    <property type="term" value="C:nucleus"/>
    <property type="evidence" value="ECO:0007669"/>
    <property type="project" value="UniProtKB-SubCell"/>
</dbReference>
<dbReference type="InParanoid" id="A0A6I9QNM7"/>
<dbReference type="OrthoDB" id="509329at2759"/>
<feature type="compositionally biased region" description="Pro residues" evidence="3">
    <location>
        <begin position="16"/>
        <end position="32"/>
    </location>
</feature>
<dbReference type="PANTHER" id="PTHR31747:SF17">
    <property type="entry name" value="PROTEIN LOL2"/>
    <property type="match status" value="1"/>
</dbReference>
<dbReference type="RefSeq" id="XP_010912488.1">
    <property type="nucleotide sequence ID" value="XM_010914186.2"/>
</dbReference>
<keyword evidence="5" id="KW-1185">Reference proteome</keyword>
<feature type="region of interest" description="Disordered" evidence="3">
    <location>
        <begin position="1"/>
        <end position="34"/>
    </location>
</feature>